<proteinExistence type="predicted"/>
<name>A0A645I032_9ZZZZ</name>
<dbReference type="EMBL" id="VSSQ01103156">
    <property type="protein sequence ID" value="MPN44206.1"/>
    <property type="molecule type" value="Genomic_DNA"/>
</dbReference>
<dbReference type="AlphaFoldDB" id="A0A645I032"/>
<accession>A0A645I032</accession>
<comment type="caution">
    <text evidence="1">The sequence shown here is derived from an EMBL/GenBank/DDBJ whole genome shotgun (WGS) entry which is preliminary data.</text>
</comment>
<reference evidence="1" key="1">
    <citation type="submission" date="2019-08" db="EMBL/GenBank/DDBJ databases">
        <authorList>
            <person name="Kucharzyk K."/>
            <person name="Murdoch R.W."/>
            <person name="Higgins S."/>
            <person name="Loffler F."/>
        </authorList>
    </citation>
    <scope>NUCLEOTIDE SEQUENCE</scope>
</reference>
<evidence type="ECO:0000313" key="1">
    <source>
        <dbReference type="EMBL" id="MPN44206.1"/>
    </source>
</evidence>
<protein>
    <submittedName>
        <fullName evidence="1">Uncharacterized protein</fullName>
    </submittedName>
</protein>
<gene>
    <name evidence="1" type="ORF">SDC9_191767</name>
</gene>
<sequence>MSDGLLVVGFLIHKDKIVTFFVHKLKWTTFYAYIFQLFANIKTAFNYTTIDNIFKSGAHKSIAFAWLYMEKFYNEIQLSIHTDTRSVFNILSINHEVIFL</sequence>
<organism evidence="1">
    <name type="scientific">bioreactor metagenome</name>
    <dbReference type="NCBI Taxonomy" id="1076179"/>
    <lineage>
        <taxon>unclassified sequences</taxon>
        <taxon>metagenomes</taxon>
        <taxon>ecological metagenomes</taxon>
    </lineage>
</organism>